<proteinExistence type="predicted"/>
<protein>
    <submittedName>
        <fullName evidence="2">Uncharacterized protein</fullName>
    </submittedName>
</protein>
<comment type="caution">
    <text evidence="2">The sequence shown here is derived from an EMBL/GenBank/DDBJ whole genome shotgun (WGS) entry which is preliminary data.</text>
</comment>
<name>A0ABU6HD72_9RHOB</name>
<gene>
    <name evidence="2" type="ORF">VK792_02960</name>
</gene>
<accession>A0ABU6HD72</accession>
<dbReference type="EMBL" id="JAYLLH010000003">
    <property type="protein sequence ID" value="MEC3860231.1"/>
    <property type="molecule type" value="Genomic_DNA"/>
</dbReference>
<evidence type="ECO:0000313" key="2">
    <source>
        <dbReference type="EMBL" id="MEC3860231.1"/>
    </source>
</evidence>
<evidence type="ECO:0000256" key="1">
    <source>
        <dbReference type="SAM" id="MobiDB-lite"/>
    </source>
</evidence>
<sequence>MTERQMSVTARRPLVAQHPTGPAPACCKDRGTPFTFHGHRLSSLYREKRRQLKPFIFLKILKKLSVVASAAIEYLEKDESRMGVRA</sequence>
<reference evidence="2 3" key="1">
    <citation type="submission" date="2024-01" db="EMBL/GenBank/DDBJ databases">
        <title>Mesobacterium rodlantinim sp. nov., isolated from shallow sea hydrothermal systems off Kueishantao Island.</title>
        <authorList>
            <person name="Su Z."/>
            <person name="Tang K."/>
        </authorList>
    </citation>
    <scope>NUCLEOTIDE SEQUENCE [LARGE SCALE GENOMIC DNA]</scope>
    <source>
        <strain evidence="2 3">TK19101</strain>
    </source>
</reference>
<dbReference type="Proteomes" id="UP001348149">
    <property type="component" value="Unassembled WGS sequence"/>
</dbReference>
<evidence type="ECO:0000313" key="3">
    <source>
        <dbReference type="Proteomes" id="UP001348149"/>
    </source>
</evidence>
<feature type="region of interest" description="Disordered" evidence="1">
    <location>
        <begin position="1"/>
        <end position="23"/>
    </location>
</feature>
<organism evidence="2 3">
    <name type="scientific">Mesobacterium hydrothermale</name>
    <dbReference type="NCBI Taxonomy" id="3111907"/>
    <lineage>
        <taxon>Bacteria</taxon>
        <taxon>Pseudomonadati</taxon>
        <taxon>Pseudomonadota</taxon>
        <taxon>Alphaproteobacteria</taxon>
        <taxon>Rhodobacterales</taxon>
        <taxon>Roseobacteraceae</taxon>
        <taxon>Mesobacterium</taxon>
    </lineage>
</organism>
<keyword evidence="3" id="KW-1185">Reference proteome</keyword>